<dbReference type="PROSITE" id="PS00107">
    <property type="entry name" value="PROTEIN_KINASE_ATP"/>
    <property type="match status" value="1"/>
</dbReference>
<comment type="caution">
    <text evidence="9">The sequence shown here is derived from an EMBL/GenBank/DDBJ whole genome shotgun (WGS) entry which is preliminary data.</text>
</comment>
<evidence type="ECO:0000256" key="5">
    <source>
        <dbReference type="ARBA" id="ARBA00022840"/>
    </source>
</evidence>
<evidence type="ECO:0000259" key="8">
    <source>
        <dbReference type="PROSITE" id="PS50011"/>
    </source>
</evidence>
<evidence type="ECO:0000256" key="6">
    <source>
        <dbReference type="PROSITE-ProRule" id="PRU10141"/>
    </source>
</evidence>
<sequence length="337" mass="38917">MISTLLHSFSFTKLDKLKKTRQFLKNYSIRKKLGEGTFSTVWCAAEKKTGKEYAVKIIDKKHNKYDPKLVENEISILREVKHTNVIQLKEIIESKEKIYIVQEYAKGGELFEHLHTKECLTEKETARIITHILLGTKHLHSLGIVHRDLKPENVLLSNDSINSQIKISDFGLSERISKNGNLNTACGTPYYVAPEIIKRSGYGQHVDLWSIGVIMYVLLSGYTPFYADTIPKLFEKIKKGNIKFPKEQWGNISSSAIDLIKNFLVVSVPLRITINEALKHPWIVNEGKAPKKIVKSNKFSSNPYKKNKNFQKKDDEDKFIKNKIIEKHFWDWCNEII</sequence>
<keyword evidence="2" id="KW-0808">Transferase</keyword>
<dbReference type="InterPro" id="IPR011009">
    <property type="entry name" value="Kinase-like_dom_sf"/>
</dbReference>
<dbReference type="FunFam" id="3.30.200.20:FF:000315">
    <property type="entry name" value="Calcium-dependent protein kinase 3"/>
    <property type="match status" value="1"/>
</dbReference>
<comment type="similarity">
    <text evidence="7">Belongs to the protein kinase superfamily.</text>
</comment>
<dbReference type="CDD" id="cd05117">
    <property type="entry name" value="STKc_CAMK"/>
    <property type="match status" value="1"/>
</dbReference>
<reference evidence="9" key="1">
    <citation type="submission" date="2022-08" db="EMBL/GenBank/DDBJ databases">
        <title>Novel sulphate-reducing endosymbionts in the free-living metamonad Anaeramoeba.</title>
        <authorList>
            <person name="Jerlstrom-Hultqvist J."/>
            <person name="Cepicka I."/>
            <person name="Gallot-Lavallee L."/>
            <person name="Salas-Leiva D."/>
            <person name="Curtis B.A."/>
            <person name="Zahonova K."/>
            <person name="Pipaliya S."/>
            <person name="Dacks J."/>
            <person name="Roger A.J."/>
        </authorList>
    </citation>
    <scope>NUCLEOTIDE SEQUENCE</scope>
    <source>
        <strain evidence="9">Busselton2</strain>
    </source>
</reference>
<protein>
    <submittedName>
        <fullName evidence="9">Serine/threonine-protein kinase</fullName>
    </submittedName>
</protein>
<dbReference type="InterPro" id="IPR008271">
    <property type="entry name" value="Ser/Thr_kinase_AS"/>
</dbReference>
<dbReference type="EMBL" id="JANTQA010000015">
    <property type="protein sequence ID" value="KAJ3448476.1"/>
    <property type="molecule type" value="Genomic_DNA"/>
</dbReference>
<evidence type="ECO:0000313" key="10">
    <source>
        <dbReference type="Proteomes" id="UP001146793"/>
    </source>
</evidence>
<dbReference type="SMART" id="SM00220">
    <property type="entry name" value="S_TKc"/>
    <property type="match status" value="1"/>
</dbReference>
<gene>
    <name evidence="9" type="ORF">M0812_00956</name>
</gene>
<dbReference type="SUPFAM" id="SSF56112">
    <property type="entry name" value="Protein kinase-like (PK-like)"/>
    <property type="match status" value="1"/>
</dbReference>
<name>A0AAV8A4Y1_9EUKA</name>
<accession>A0AAV8A4Y1</accession>
<proteinExistence type="inferred from homology"/>
<dbReference type="Pfam" id="PF00069">
    <property type="entry name" value="Pkinase"/>
    <property type="match status" value="1"/>
</dbReference>
<dbReference type="GO" id="GO:0004674">
    <property type="term" value="F:protein serine/threonine kinase activity"/>
    <property type="evidence" value="ECO:0007669"/>
    <property type="project" value="UniProtKB-KW"/>
</dbReference>
<evidence type="ECO:0000256" key="2">
    <source>
        <dbReference type="ARBA" id="ARBA00022679"/>
    </source>
</evidence>
<organism evidence="9 10">
    <name type="scientific">Anaeramoeba flamelloides</name>
    <dbReference type="NCBI Taxonomy" id="1746091"/>
    <lineage>
        <taxon>Eukaryota</taxon>
        <taxon>Metamonada</taxon>
        <taxon>Anaeramoebidae</taxon>
        <taxon>Anaeramoeba</taxon>
    </lineage>
</organism>
<evidence type="ECO:0000256" key="3">
    <source>
        <dbReference type="ARBA" id="ARBA00022741"/>
    </source>
</evidence>
<keyword evidence="4 9" id="KW-0418">Kinase</keyword>
<dbReference type="InterPro" id="IPR000719">
    <property type="entry name" value="Prot_kinase_dom"/>
</dbReference>
<keyword evidence="3 6" id="KW-0547">Nucleotide-binding</keyword>
<dbReference type="InterPro" id="IPR017441">
    <property type="entry name" value="Protein_kinase_ATP_BS"/>
</dbReference>
<dbReference type="FunFam" id="1.10.510.10:FF:000571">
    <property type="entry name" value="Maternal embryonic leucine zipper kinase"/>
    <property type="match status" value="1"/>
</dbReference>
<evidence type="ECO:0000256" key="1">
    <source>
        <dbReference type="ARBA" id="ARBA00022527"/>
    </source>
</evidence>
<evidence type="ECO:0000256" key="4">
    <source>
        <dbReference type="ARBA" id="ARBA00022777"/>
    </source>
</evidence>
<feature type="binding site" evidence="6">
    <location>
        <position position="56"/>
    </location>
    <ligand>
        <name>ATP</name>
        <dbReference type="ChEBI" id="CHEBI:30616"/>
    </ligand>
</feature>
<dbReference type="AlphaFoldDB" id="A0AAV8A4Y1"/>
<dbReference type="PROSITE" id="PS00108">
    <property type="entry name" value="PROTEIN_KINASE_ST"/>
    <property type="match status" value="1"/>
</dbReference>
<dbReference type="Proteomes" id="UP001146793">
    <property type="component" value="Unassembled WGS sequence"/>
</dbReference>
<evidence type="ECO:0000256" key="7">
    <source>
        <dbReference type="RuleBase" id="RU000304"/>
    </source>
</evidence>
<keyword evidence="5 6" id="KW-0067">ATP-binding</keyword>
<keyword evidence="1 7" id="KW-0723">Serine/threonine-protein kinase</keyword>
<dbReference type="GO" id="GO:0005524">
    <property type="term" value="F:ATP binding"/>
    <property type="evidence" value="ECO:0007669"/>
    <property type="project" value="UniProtKB-UniRule"/>
</dbReference>
<dbReference type="PROSITE" id="PS50011">
    <property type="entry name" value="PROTEIN_KINASE_DOM"/>
    <property type="match status" value="1"/>
</dbReference>
<feature type="domain" description="Protein kinase" evidence="8">
    <location>
        <begin position="27"/>
        <end position="283"/>
    </location>
</feature>
<evidence type="ECO:0000313" key="9">
    <source>
        <dbReference type="EMBL" id="KAJ3448476.1"/>
    </source>
</evidence>
<dbReference type="Gene3D" id="1.10.510.10">
    <property type="entry name" value="Transferase(Phosphotransferase) domain 1"/>
    <property type="match status" value="1"/>
</dbReference>
<dbReference type="PANTHER" id="PTHR24347">
    <property type="entry name" value="SERINE/THREONINE-PROTEIN KINASE"/>
    <property type="match status" value="1"/>
</dbReference>